<dbReference type="Proteomes" id="UP001497444">
    <property type="component" value="Chromosome 4"/>
</dbReference>
<dbReference type="Pfam" id="PF00069">
    <property type="entry name" value="Pkinase"/>
    <property type="match status" value="1"/>
</dbReference>
<evidence type="ECO:0000259" key="1">
    <source>
        <dbReference type="PROSITE" id="PS50011"/>
    </source>
</evidence>
<dbReference type="PANTHER" id="PTHR47992">
    <property type="entry name" value="PROTEIN PHOSPHATASE"/>
    <property type="match status" value="1"/>
</dbReference>
<accession>A0ABP0WWQ8</accession>
<evidence type="ECO:0000313" key="4">
    <source>
        <dbReference type="Proteomes" id="UP001497444"/>
    </source>
</evidence>
<feature type="domain" description="Protein kinase" evidence="1">
    <location>
        <begin position="87"/>
        <end position="401"/>
    </location>
</feature>
<proteinExistence type="predicted"/>
<dbReference type="InterPro" id="IPR036457">
    <property type="entry name" value="PPM-type-like_dom_sf"/>
</dbReference>
<reference evidence="3" key="1">
    <citation type="submission" date="2024-02" db="EMBL/GenBank/DDBJ databases">
        <authorList>
            <consortium name="ELIXIR-Norway"/>
            <consortium name="Elixir Norway"/>
        </authorList>
    </citation>
    <scope>NUCLEOTIDE SEQUENCE</scope>
</reference>
<dbReference type="SUPFAM" id="SSF81606">
    <property type="entry name" value="PP2C-like"/>
    <property type="match status" value="1"/>
</dbReference>
<dbReference type="InterPro" id="IPR001932">
    <property type="entry name" value="PPM-type_phosphatase-like_dom"/>
</dbReference>
<dbReference type="PROSITE" id="PS50011">
    <property type="entry name" value="PROTEIN_KINASE_DOM"/>
    <property type="match status" value="1"/>
</dbReference>
<evidence type="ECO:0008006" key="5">
    <source>
        <dbReference type="Google" id="ProtNLM"/>
    </source>
</evidence>
<feature type="domain" description="PPM-type phosphatase" evidence="2">
    <location>
        <begin position="331"/>
        <end position="562"/>
    </location>
</feature>
<dbReference type="InterPro" id="IPR011009">
    <property type="entry name" value="Kinase-like_dom_sf"/>
</dbReference>
<protein>
    <recommendedName>
        <fullName evidence="5">Protein-serine/threonine phosphatase</fullName>
    </recommendedName>
</protein>
<organism evidence="3 4">
    <name type="scientific">Sphagnum jensenii</name>
    <dbReference type="NCBI Taxonomy" id="128206"/>
    <lineage>
        <taxon>Eukaryota</taxon>
        <taxon>Viridiplantae</taxon>
        <taxon>Streptophyta</taxon>
        <taxon>Embryophyta</taxon>
        <taxon>Bryophyta</taxon>
        <taxon>Sphagnophytina</taxon>
        <taxon>Sphagnopsida</taxon>
        <taxon>Sphagnales</taxon>
        <taxon>Sphagnaceae</taxon>
        <taxon>Sphagnum</taxon>
    </lineage>
</organism>
<evidence type="ECO:0000313" key="3">
    <source>
        <dbReference type="EMBL" id="CAK9271267.1"/>
    </source>
</evidence>
<dbReference type="SMART" id="SM00220">
    <property type="entry name" value="S_TKc"/>
    <property type="match status" value="1"/>
</dbReference>
<dbReference type="Gene3D" id="1.10.510.10">
    <property type="entry name" value="Transferase(Phosphotransferase) domain 1"/>
    <property type="match status" value="1"/>
</dbReference>
<dbReference type="InterPro" id="IPR000719">
    <property type="entry name" value="Prot_kinase_dom"/>
</dbReference>
<evidence type="ECO:0000259" key="2">
    <source>
        <dbReference type="PROSITE" id="PS51746"/>
    </source>
</evidence>
<dbReference type="SMART" id="SM00332">
    <property type="entry name" value="PP2Cc"/>
    <property type="match status" value="1"/>
</dbReference>
<dbReference type="CDD" id="cd00143">
    <property type="entry name" value="PP2Cc"/>
    <property type="match status" value="1"/>
</dbReference>
<dbReference type="PROSITE" id="PS51746">
    <property type="entry name" value="PPM_2"/>
    <property type="match status" value="1"/>
</dbReference>
<dbReference type="EMBL" id="OZ020099">
    <property type="protein sequence ID" value="CAK9271267.1"/>
    <property type="molecule type" value="Genomic_DNA"/>
</dbReference>
<dbReference type="SUPFAM" id="SSF56112">
    <property type="entry name" value="Protein kinase-like (PK-like)"/>
    <property type="match status" value="1"/>
</dbReference>
<sequence>MDPRYVTALVELRRVMLCGRKLVTEWTQKDWWTSVITSSDSASVLQKITLHLREFHECVKVLIQIKMKLMVHPDLHPWNADGFVKLLLERKFIVMGDDPTVHLVAEHFSGDIDSLISSIEEYKRAAKVFHTNCIDMQAVEKEAKLFSELRHPNVVQFIGYGVKGCQSVIVSELMSKDLRTYLVDEKKNAGQGPPLPLLVAINIMVQVAEAMNYLHEMGVMHCDLKATNVLINVLENQDGLLSSMSVQAKLTDFGESKGKLHGSRAYSVSKYLPIVMHACPSPQSFFMHFNVTGKGHFEYPNSFLYSIQNYAGIHGKPSISGWGMSEDWKFSFGVSSLDAKVTIGERIAIIDGQIVACFGVFGTLPGSGVEDYWLFNLFGSCLLRHPHFLDEPKLAIVETYKQIDQILWEKGNSQHVVARSKACMCVLVGDHLLVANVGDSRAVICTYGEAITLSTDHTPYQAQIEDPGPVVRYNHWLVGGGSGVPQLEQNVLTEPEIHEVTIEEGVDFLVLGTTGLWSVVSKQDAVTMAEYMPDAEKAAKRFVEEAYRRGSLDDVTCVIVRFHHVA</sequence>
<name>A0ABP0WWQ8_9BRYO</name>
<keyword evidence="4" id="KW-1185">Reference proteome</keyword>
<gene>
    <name evidence="3" type="ORF">CSSPJE1EN1_LOCUS16745</name>
</gene>
<dbReference type="PROSITE" id="PS00108">
    <property type="entry name" value="PROTEIN_KINASE_ST"/>
    <property type="match status" value="1"/>
</dbReference>
<dbReference type="InterPro" id="IPR008271">
    <property type="entry name" value="Ser/Thr_kinase_AS"/>
</dbReference>
<dbReference type="Pfam" id="PF00481">
    <property type="entry name" value="PP2C"/>
    <property type="match status" value="1"/>
</dbReference>
<dbReference type="Gene3D" id="3.60.40.10">
    <property type="entry name" value="PPM-type phosphatase domain"/>
    <property type="match status" value="1"/>
</dbReference>
<dbReference type="InterPro" id="IPR015655">
    <property type="entry name" value="PP2C"/>
</dbReference>